<dbReference type="PANTHER" id="PTHR11439">
    <property type="entry name" value="GAG-POL-RELATED RETROTRANSPOSON"/>
    <property type="match status" value="1"/>
</dbReference>
<sequence>MELPPGYEPLTYLCKDYVMHLHKAVYGLKQAPRAWNITYSDSLRSLGYLPSPIEPCSFRREEYSHSHEGEKITGYTYVCLYVDDLLICASDEVLDNAKSEIMVLFSSRDLGEVKHYMGMKFDYNCWTQTLKISMPDYCRNLAQRCGLENAAPKRDPISATHGMKPGPKVFDSVSLGWYATAIGALLWPALTCHPEIAYTVSYLASANHCFTPQHLSTIKHLICYLKATPDQGITYDGCCNFIEYTFADANWGPESDGQRKSQSGYVTMLAGGAVSWGSKRQKSVALSTKVL</sequence>
<dbReference type="AlphaFoldDB" id="X8J0G8"/>
<comment type="caution">
    <text evidence="2">The sequence shown here is derived from an EMBL/GenBank/DDBJ whole genome shotgun (WGS) entry which is preliminary data.</text>
</comment>
<evidence type="ECO:0000313" key="2">
    <source>
        <dbReference type="EMBL" id="EUC55417.1"/>
    </source>
</evidence>
<dbReference type="PANTHER" id="PTHR11439:SF483">
    <property type="entry name" value="PEPTIDE SYNTHASE GLIP-LIKE, PUTATIVE (AFU_ORTHOLOGUE AFUA_3G12920)-RELATED"/>
    <property type="match status" value="1"/>
</dbReference>
<evidence type="ECO:0000313" key="3">
    <source>
        <dbReference type="Proteomes" id="UP000030108"/>
    </source>
</evidence>
<accession>X8J0G8</accession>
<dbReference type="InterPro" id="IPR013103">
    <property type="entry name" value="RVT_2"/>
</dbReference>
<dbReference type="Proteomes" id="UP000030108">
    <property type="component" value="Unassembled WGS sequence"/>
</dbReference>
<dbReference type="InterPro" id="IPR043502">
    <property type="entry name" value="DNA/RNA_pol_sf"/>
</dbReference>
<feature type="domain" description="Reverse transcriptase Ty1/copia-type" evidence="1">
    <location>
        <begin position="15"/>
        <end position="158"/>
    </location>
</feature>
<dbReference type="EMBL" id="JATN01000322">
    <property type="protein sequence ID" value="EUC55417.1"/>
    <property type="molecule type" value="Genomic_DNA"/>
</dbReference>
<reference evidence="3" key="1">
    <citation type="journal article" date="2014" name="Genome Announc.">
        <title>Draft genome sequence of the plant-pathogenic soil fungus Rhizoctonia solani anastomosis group 3 strain Rhs1AP.</title>
        <authorList>
            <person name="Cubeta M.A."/>
            <person name="Thomas E."/>
            <person name="Dean R.A."/>
            <person name="Jabaji S."/>
            <person name="Neate S.M."/>
            <person name="Tavantzis S."/>
            <person name="Toda T."/>
            <person name="Vilgalys R."/>
            <person name="Bharathan N."/>
            <person name="Fedorova-Abrams N."/>
            <person name="Pakala S.B."/>
            <person name="Pakala S.M."/>
            <person name="Zafar N."/>
            <person name="Joardar V."/>
            <person name="Losada L."/>
            <person name="Nierman W.C."/>
        </authorList>
    </citation>
    <scope>NUCLEOTIDE SEQUENCE [LARGE SCALE GENOMIC DNA]</scope>
    <source>
        <strain evidence="3">AG-3</strain>
    </source>
</reference>
<protein>
    <submittedName>
        <fullName evidence="2">Copia-like polyprotein/retrotransposon, putative</fullName>
    </submittedName>
</protein>
<evidence type="ECO:0000259" key="1">
    <source>
        <dbReference type="Pfam" id="PF07727"/>
    </source>
</evidence>
<name>X8J0G8_9AGAM</name>
<organism evidence="2 3">
    <name type="scientific">Rhizoctonia solani AG-3 Rhs1AP</name>
    <dbReference type="NCBI Taxonomy" id="1086054"/>
    <lineage>
        <taxon>Eukaryota</taxon>
        <taxon>Fungi</taxon>
        <taxon>Dikarya</taxon>
        <taxon>Basidiomycota</taxon>
        <taxon>Agaricomycotina</taxon>
        <taxon>Agaricomycetes</taxon>
        <taxon>Cantharellales</taxon>
        <taxon>Ceratobasidiaceae</taxon>
        <taxon>Rhizoctonia</taxon>
    </lineage>
</organism>
<feature type="non-terminal residue" evidence="2">
    <location>
        <position position="291"/>
    </location>
</feature>
<gene>
    <name evidence="2" type="ORF">RSOL_115230</name>
</gene>
<dbReference type="Pfam" id="PF07727">
    <property type="entry name" value="RVT_2"/>
    <property type="match status" value="1"/>
</dbReference>
<dbReference type="SUPFAM" id="SSF56672">
    <property type="entry name" value="DNA/RNA polymerases"/>
    <property type="match status" value="1"/>
</dbReference>
<proteinExistence type="predicted"/>